<evidence type="ECO:0000256" key="6">
    <source>
        <dbReference type="ARBA" id="ARBA00023277"/>
    </source>
</evidence>
<evidence type="ECO:0000313" key="13">
    <source>
        <dbReference type="EMBL" id="BBH85467.1"/>
    </source>
</evidence>
<feature type="binding site" evidence="10">
    <location>
        <position position="305"/>
    </location>
    <ligand>
        <name>substrate</name>
    </ligand>
</feature>
<dbReference type="GO" id="GO:0005829">
    <property type="term" value="C:cytosol"/>
    <property type="evidence" value="ECO:0007669"/>
    <property type="project" value="TreeGrafter"/>
</dbReference>
<evidence type="ECO:0000256" key="12">
    <source>
        <dbReference type="RuleBase" id="RU361175"/>
    </source>
</evidence>
<feature type="binding site" evidence="10">
    <location>
        <position position="131"/>
    </location>
    <ligand>
        <name>substrate</name>
    </ligand>
</feature>
<evidence type="ECO:0000256" key="5">
    <source>
        <dbReference type="ARBA" id="ARBA00023001"/>
    </source>
</evidence>
<feature type="binding site" evidence="10">
    <location>
        <position position="407"/>
    </location>
    <ligand>
        <name>substrate</name>
    </ligand>
</feature>
<dbReference type="PROSITE" id="PS00572">
    <property type="entry name" value="GLYCOSYL_HYDROL_F1_1"/>
    <property type="match status" value="1"/>
</dbReference>
<evidence type="ECO:0000256" key="7">
    <source>
        <dbReference type="ARBA" id="ARBA00023295"/>
    </source>
</evidence>
<dbReference type="InterPro" id="IPR018120">
    <property type="entry name" value="Glyco_hydro_1_AS"/>
</dbReference>
<comment type="catalytic activity">
    <reaction evidence="1 12">
        <text>Hydrolysis of terminal, non-reducing beta-D-glucosyl residues with release of beta-D-glucose.</text>
        <dbReference type="EC" id="3.2.1.21"/>
    </reaction>
</comment>
<dbReference type="FunFam" id="3.20.20.80:FF:000004">
    <property type="entry name" value="Beta-glucosidase 6-phospho-beta-glucosidase"/>
    <property type="match status" value="1"/>
</dbReference>
<accession>A0A455SAI3</accession>
<comment type="similarity">
    <text evidence="2 12">Belongs to the glycosyl hydrolase 1 family.</text>
</comment>
<dbReference type="GO" id="GO:0008422">
    <property type="term" value="F:beta-glucosidase activity"/>
    <property type="evidence" value="ECO:0007669"/>
    <property type="project" value="UniProtKB-EC"/>
</dbReference>
<gene>
    <name evidence="13" type="ORF">KTC_02180</name>
</gene>
<dbReference type="InterPro" id="IPR017736">
    <property type="entry name" value="Glyco_hydro_1_beta-glucosidase"/>
</dbReference>
<keyword evidence="5" id="KW-0136">Cellulose degradation</keyword>
<dbReference type="InterPro" id="IPR017853">
    <property type="entry name" value="GH"/>
</dbReference>
<feature type="active site" description="Proton donor" evidence="9">
    <location>
        <position position="176"/>
    </location>
</feature>
<reference evidence="13" key="1">
    <citation type="submission" date="2018-12" db="EMBL/GenBank/DDBJ databases">
        <title>Novel natural products biosynthetic potential of the class Ktedonobacteria.</title>
        <authorList>
            <person name="Zheng Y."/>
            <person name="Saitou A."/>
            <person name="Wang C.M."/>
            <person name="Toyoda A."/>
            <person name="Minakuchi Y."/>
            <person name="Sekiguchi Y."/>
            <person name="Ueda K."/>
            <person name="Takano H."/>
            <person name="Sakai Y."/>
            <person name="Yokota A."/>
            <person name="Yabe S."/>
        </authorList>
    </citation>
    <scope>NUCLEOTIDE SEQUENCE</scope>
    <source>
        <strain evidence="13">COM3</strain>
    </source>
</reference>
<feature type="binding site" evidence="10">
    <location>
        <position position="175"/>
    </location>
    <ligand>
        <name>substrate</name>
    </ligand>
</feature>
<evidence type="ECO:0000256" key="2">
    <source>
        <dbReference type="ARBA" id="ARBA00010838"/>
    </source>
</evidence>
<name>A0A455SAI3_9CHLR</name>
<dbReference type="NCBIfam" id="TIGR03356">
    <property type="entry name" value="BGL"/>
    <property type="match status" value="1"/>
</dbReference>
<evidence type="ECO:0000256" key="10">
    <source>
        <dbReference type="PIRSR" id="PIRSR617736-2"/>
    </source>
</evidence>
<dbReference type="GO" id="GO:0030245">
    <property type="term" value="P:cellulose catabolic process"/>
    <property type="evidence" value="ECO:0007669"/>
    <property type="project" value="UniProtKB-KW"/>
</dbReference>
<keyword evidence="4 12" id="KW-0378">Hydrolase</keyword>
<evidence type="ECO:0000256" key="1">
    <source>
        <dbReference type="ARBA" id="ARBA00000448"/>
    </source>
</evidence>
<dbReference type="PRINTS" id="PR00131">
    <property type="entry name" value="GLHYDRLASE1"/>
</dbReference>
<proteinExistence type="inferred from homology"/>
<dbReference type="AlphaFoldDB" id="A0A455SAI3"/>
<feature type="binding site" evidence="10">
    <location>
        <position position="30"/>
    </location>
    <ligand>
        <name>substrate</name>
    </ligand>
</feature>
<dbReference type="SUPFAM" id="SSF51445">
    <property type="entry name" value="(Trans)glycosidases"/>
    <property type="match status" value="1"/>
</dbReference>
<dbReference type="InterPro" id="IPR033132">
    <property type="entry name" value="GH_1_N_CS"/>
</dbReference>
<evidence type="ECO:0000256" key="8">
    <source>
        <dbReference type="ARBA" id="ARBA00023326"/>
    </source>
</evidence>
<dbReference type="PANTHER" id="PTHR10353">
    <property type="entry name" value="GLYCOSYL HYDROLASE"/>
    <property type="match status" value="1"/>
</dbReference>
<feature type="active site" description="Nucleophile" evidence="9 11">
    <location>
        <position position="360"/>
    </location>
</feature>
<keyword evidence="8" id="KW-0624">Polysaccharide degradation</keyword>
<evidence type="ECO:0000256" key="3">
    <source>
        <dbReference type="ARBA" id="ARBA00012744"/>
    </source>
</evidence>
<dbReference type="PANTHER" id="PTHR10353:SF36">
    <property type="entry name" value="LP05116P"/>
    <property type="match status" value="1"/>
</dbReference>
<dbReference type="EC" id="3.2.1.21" evidence="3 12"/>
<sequence length="462" mass="52425">MSQKTATEGAVHSDRFPSHFLWGASTSAYQIEGATRVDGRGESIWDRFAATPGKVYQGDTGDVALEHYYRFQEDIALMKKLHFNAYCFSIAWPRIIPEGTGTVNEKGLDFYDRLVDELLAQGITPLVKLYHWDLPYALQERGGWLRRETAQAFADYAEIVARRLRDRVNWWITFNEPWCIAYLGHGVGVHAPGLANKQDALNAGHHVLLAHGLVLPRLRALLQPGAKIGFTVDPYPVYAMDESDETRQQAERLDRFRNRWFLDPLFRGCYPDGLFEDLGCVAPDIQPDDMARIAAPLDFLGVNYYSRWRTSRESNALEALPVPEDAPRTVMGWEIYPQGLLEALRQVQQDYAPPAIVITENGAAFNDIWDGGDLVHDPERVEYMRSHLASIEAAVAEGIPVQGHFAWSLMDNYEWAEGYSKRFGLVYVDYPSQKRIIKQSGLWYANYIEAQQKSAAVTEQTD</sequence>
<keyword evidence="7 12" id="KW-0326">Glycosidase</keyword>
<dbReference type="EMBL" id="AP019376">
    <property type="protein sequence ID" value="BBH85467.1"/>
    <property type="molecule type" value="Genomic_DNA"/>
</dbReference>
<evidence type="ECO:0000256" key="9">
    <source>
        <dbReference type="PIRSR" id="PIRSR617736-1"/>
    </source>
</evidence>
<keyword evidence="6" id="KW-0119">Carbohydrate metabolism</keyword>
<dbReference type="InterPro" id="IPR001360">
    <property type="entry name" value="Glyco_hydro_1"/>
</dbReference>
<dbReference type="Gene3D" id="3.20.20.80">
    <property type="entry name" value="Glycosidases"/>
    <property type="match status" value="1"/>
</dbReference>
<evidence type="ECO:0000256" key="11">
    <source>
        <dbReference type="PROSITE-ProRule" id="PRU10055"/>
    </source>
</evidence>
<feature type="binding site" evidence="10">
    <location>
        <begin position="414"/>
        <end position="415"/>
    </location>
    <ligand>
        <name>substrate</name>
    </ligand>
</feature>
<evidence type="ECO:0000256" key="4">
    <source>
        <dbReference type="ARBA" id="ARBA00022801"/>
    </source>
</evidence>
<protein>
    <recommendedName>
        <fullName evidence="3 12">Beta-glucosidase</fullName>
        <ecNumber evidence="3 12">3.2.1.21</ecNumber>
    </recommendedName>
</protein>
<dbReference type="PROSITE" id="PS00653">
    <property type="entry name" value="GLYCOSYL_HYDROL_F1_2"/>
    <property type="match status" value="1"/>
</dbReference>
<organism evidence="13">
    <name type="scientific">Thermosporothrix sp. COM3</name>
    <dbReference type="NCBI Taxonomy" id="2490863"/>
    <lineage>
        <taxon>Bacteria</taxon>
        <taxon>Bacillati</taxon>
        <taxon>Chloroflexota</taxon>
        <taxon>Ktedonobacteria</taxon>
        <taxon>Ktedonobacterales</taxon>
        <taxon>Thermosporotrichaceae</taxon>
        <taxon>Thermosporothrix</taxon>
    </lineage>
</organism>
<dbReference type="Pfam" id="PF00232">
    <property type="entry name" value="Glyco_hydro_1"/>
    <property type="match status" value="1"/>
</dbReference>